<evidence type="ECO:0000256" key="5">
    <source>
        <dbReference type="ARBA" id="ARBA00022777"/>
    </source>
</evidence>
<protein>
    <recommendedName>
        <fullName evidence="2">histidine kinase</fullName>
        <ecNumber evidence="2">2.7.13.3</ecNumber>
    </recommendedName>
</protein>
<evidence type="ECO:0000256" key="2">
    <source>
        <dbReference type="ARBA" id="ARBA00012438"/>
    </source>
</evidence>
<evidence type="ECO:0000313" key="9">
    <source>
        <dbReference type="EMBL" id="MCH5597528.1"/>
    </source>
</evidence>
<keyword evidence="4" id="KW-0808">Transferase</keyword>
<dbReference type="InterPro" id="IPR005467">
    <property type="entry name" value="His_kinase_dom"/>
</dbReference>
<comment type="caution">
    <text evidence="9">The sequence shown here is derived from an EMBL/GenBank/DDBJ whole genome shotgun (WGS) entry which is preliminary data.</text>
</comment>
<dbReference type="EMBL" id="JAKWBL010000001">
    <property type="protein sequence ID" value="MCH5597528.1"/>
    <property type="molecule type" value="Genomic_DNA"/>
</dbReference>
<dbReference type="Pfam" id="PF00989">
    <property type="entry name" value="PAS"/>
    <property type="match status" value="1"/>
</dbReference>
<evidence type="ECO:0000259" key="6">
    <source>
        <dbReference type="PROSITE" id="PS50109"/>
    </source>
</evidence>
<dbReference type="PANTHER" id="PTHR43047:SF72">
    <property type="entry name" value="OSMOSENSING HISTIDINE PROTEIN KINASE SLN1"/>
    <property type="match status" value="1"/>
</dbReference>
<dbReference type="InterPro" id="IPR013767">
    <property type="entry name" value="PAS_fold"/>
</dbReference>
<dbReference type="EC" id="2.7.13.3" evidence="2"/>
<dbReference type="Pfam" id="PF13426">
    <property type="entry name" value="PAS_9"/>
    <property type="match status" value="1"/>
</dbReference>
<dbReference type="PANTHER" id="PTHR43047">
    <property type="entry name" value="TWO-COMPONENT HISTIDINE PROTEIN KINASE"/>
    <property type="match status" value="1"/>
</dbReference>
<dbReference type="CDD" id="cd00130">
    <property type="entry name" value="PAS"/>
    <property type="match status" value="2"/>
</dbReference>
<feature type="domain" description="Histidine kinase" evidence="6">
    <location>
        <begin position="277"/>
        <end position="489"/>
    </location>
</feature>
<dbReference type="PROSITE" id="PS50109">
    <property type="entry name" value="HIS_KIN"/>
    <property type="match status" value="1"/>
</dbReference>
<accession>A0ABS9SGN4</accession>
<dbReference type="SUPFAM" id="SSF47384">
    <property type="entry name" value="Homodimeric domain of signal transducing histidine kinase"/>
    <property type="match status" value="1"/>
</dbReference>
<dbReference type="Proteomes" id="UP001202248">
    <property type="component" value="Unassembled WGS sequence"/>
</dbReference>
<dbReference type="SMART" id="SM00091">
    <property type="entry name" value="PAS"/>
    <property type="match status" value="2"/>
</dbReference>
<evidence type="ECO:0000313" key="10">
    <source>
        <dbReference type="Proteomes" id="UP001202248"/>
    </source>
</evidence>
<dbReference type="InterPro" id="IPR003661">
    <property type="entry name" value="HisK_dim/P_dom"/>
</dbReference>
<evidence type="ECO:0000259" key="7">
    <source>
        <dbReference type="PROSITE" id="PS50112"/>
    </source>
</evidence>
<dbReference type="SMART" id="SM00086">
    <property type="entry name" value="PAC"/>
    <property type="match status" value="2"/>
</dbReference>
<keyword evidence="10" id="KW-1185">Reference proteome</keyword>
<dbReference type="PRINTS" id="PR00344">
    <property type="entry name" value="BCTRLSENSOR"/>
</dbReference>
<organism evidence="9 10">
    <name type="scientific">Niabella ginsengisoli</name>
    <dbReference type="NCBI Taxonomy" id="522298"/>
    <lineage>
        <taxon>Bacteria</taxon>
        <taxon>Pseudomonadati</taxon>
        <taxon>Bacteroidota</taxon>
        <taxon>Chitinophagia</taxon>
        <taxon>Chitinophagales</taxon>
        <taxon>Chitinophagaceae</taxon>
        <taxon>Niabella</taxon>
    </lineage>
</organism>
<feature type="domain" description="PAS" evidence="7">
    <location>
        <begin position="12"/>
        <end position="72"/>
    </location>
</feature>
<dbReference type="InterPro" id="IPR000700">
    <property type="entry name" value="PAS-assoc_C"/>
</dbReference>
<reference evidence="9 10" key="1">
    <citation type="submission" date="2022-02" db="EMBL/GenBank/DDBJ databases">
        <authorList>
            <person name="Min J."/>
        </authorList>
    </citation>
    <scope>NUCLEOTIDE SEQUENCE [LARGE SCALE GENOMIC DNA]</scope>
    <source>
        <strain evidence="9 10">GR10-1</strain>
    </source>
</reference>
<comment type="catalytic activity">
    <reaction evidence="1">
        <text>ATP + protein L-histidine = ADP + protein N-phospho-L-histidine.</text>
        <dbReference type="EC" id="2.7.13.3"/>
    </reaction>
</comment>
<dbReference type="NCBIfam" id="TIGR00229">
    <property type="entry name" value="sensory_box"/>
    <property type="match status" value="2"/>
</dbReference>
<dbReference type="CDD" id="cd00082">
    <property type="entry name" value="HisKA"/>
    <property type="match status" value="1"/>
</dbReference>
<dbReference type="Gene3D" id="3.30.450.20">
    <property type="entry name" value="PAS domain"/>
    <property type="match status" value="2"/>
</dbReference>
<proteinExistence type="predicted"/>
<evidence type="ECO:0000256" key="3">
    <source>
        <dbReference type="ARBA" id="ARBA00022553"/>
    </source>
</evidence>
<feature type="domain" description="PAC" evidence="8">
    <location>
        <begin position="207"/>
        <end position="259"/>
    </location>
</feature>
<dbReference type="RefSeq" id="WP_240826909.1">
    <property type="nucleotide sequence ID" value="NZ_JAKWBL010000001.1"/>
</dbReference>
<dbReference type="Gene3D" id="1.10.287.130">
    <property type="match status" value="1"/>
</dbReference>
<dbReference type="Pfam" id="PF00512">
    <property type="entry name" value="HisKA"/>
    <property type="match status" value="1"/>
</dbReference>
<dbReference type="InterPro" id="IPR004358">
    <property type="entry name" value="Sig_transdc_His_kin-like_C"/>
</dbReference>
<feature type="domain" description="PAS" evidence="7">
    <location>
        <begin position="134"/>
        <end position="203"/>
    </location>
</feature>
<dbReference type="InterPro" id="IPR036890">
    <property type="entry name" value="HATPase_C_sf"/>
</dbReference>
<dbReference type="InterPro" id="IPR001610">
    <property type="entry name" value="PAC"/>
</dbReference>
<keyword evidence="3" id="KW-0597">Phosphoprotein</keyword>
<dbReference type="SUPFAM" id="SSF55785">
    <property type="entry name" value="PYP-like sensor domain (PAS domain)"/>
    <property type="match status" value="2"/>
</dbReference>
<keyword evidence="5" id="KW-0418">Kinase</keyword>
<dbReference type="SUPFAM" id="SSF55874">
    <property type="entry name" value="ATPase domain of HSP90 chaperone/DNA topoisomerase II/histidine kinase"/>
    <property type="match status" value="1"/>
</dbReference>
<name>A0ABS9SGN4_9BACT</name>
<gene>
    <name evidence="9" type="ORF">MKP09_06220</name>
</gene>
<feature type="domain" description="PAC" evidence="8">
    <location>
        <begin position="83"/>
        <end position="137"/>
    </location>
</feature>
<dbReference type="InterPro" id="IPR003594">
    <property type="entry name" value="HATPase_dom"/>
</dbReference>
<dbReference type="InterPro" id="IPR000014">
    <property type="entry name" value="PAS"/>
</dbReference>
<evidence type="ECO:0000256" key="1">
    <source>
        <dbReference type="ARBA" id="ARBA00000085"/>
    </source>
</evidence>
<dbReference type="SMART" id="SM00388">
    <property type="entry name" value="HisKA"/>
    <property type="match status" value="1"/>
</dbReference>
<dbReference type="PROSITE" id="PS50112">
    <property type="entry name" value="PAS"/>
    <property type="match status" value="2"/>
</dbReference>
<dbReference type="Gene3D" id="3.30.565.10">
    <property type="entry name" value="Histidine kinase-like ATPase, C-terminal domain"/>
    <property type="match status" value="1"/>
</dbReference>
<dbReference type="PROSITE" id="PS50113">
    <property type="entry name" value="PAC"/>
    <property type="match status" value="2"/>
</dbReference>
<sequence length="493" mass="55480">MRYPEIILLEEKQALLASIVDSSEDAIISKTLQGIITSWNPAAERMFGYKEAEIIGQHISCIIPVDRLHEEEFIIGEVSNGRRIEHFETIRKSKSGNEIALSLSISPVKNKDGQIIGASKIARDISVYKKTAEKQDRLAAIVNNSDDAIISKTLNGIITSWNKAAERLFGFSEADALNRHISLIIPEDRLAEEEYIINEISMGNSVAHFETIRMTKDGLRIPISLTISPIISQDGKIIGASKIARDISEKIAIQEEKERLYNEVKLLSEKKDEFIAMTTHELKTPITSLSGFLQLLEMYYSSDTKNASIVRRCIKQTDKLSLLINDLLEFSKMRAGKLRLRYETFDMVQLVTEVLEAYKESECHHFVVNTKGQILIHADPLRIEQVVVNLVINAIKYSPAGGNIEISIWEKEGNVFASVKDYGIGISQELIDNLFSQFYRAVEPNYNIPGLGMGLYISKQIIERHNGTINVKSEISKGSTFEFMLPVSKVEEI</sequence>
<dbReference type="Pfam" id="PF02518">
    <property type="entry name" value="HATPase_c"/>
    <property type="match status" value="1"/>
</dbReference>
<dbReference type="InterPro" id="IPR036097">
    <property type="entry name" value="HisK_dim/P_sf"/>
</dbReference>
<dbReference type="SMART" id="SM00387">
    <property type="entry name" value="HATPase_c"/>
    <property type="match status" value="1"/>
</dbReference>
<evidence type="ECO:0000256" key="4">
    <source>
        <dbReference type="ARBA" id="ARBA00022679"/>
    </source>
</evidence>
<dbReference type="InterPro" id="IPR035965">
    <property type="entry name" value="PAS-like_dom_sf"/>
</dbReference>
<evidence type="ECO:0000259" key="8">
    <source>
        <dbReference type="PROSITE" id="PS50113"/>
    </source>
</evidence>